<proteinExistence type="predicted"/>
<evidence type="ECO:0000313" key="2">
    <source>
        <dbReference type="EMBL" id="GAA0735230.1"/>
    </source>
</evidence>
<dbReference type="RefSeq" id="WP_343759230.1">
    <property type="nucleotide sequence ID" value="NZ_BAAACG010000006.1"/>
</dbReference>
<evidence type="ECO:0000259" key="1">
    <source>
        <dbReference type="Pfam" id="PF11738"/>
    </source>
</evidence>
<reference evidence="2 3" key="1">
    <citation type="journal article" date="2019" name="Int. J. Syst. Evol. Microbiol.">
        <title>The Global Catalogue of Microorganisms (GCM) 10K type strain sequencing project: providing services to taxonomists for standard genome sequencing and annotation.</title>
        <authorList>
            <consortium name="The Broad Institute Genomics Platform"/>
            <consortium name="The Broad Institute Genome Sequencing Center for Infectious Disease"/>
            <person name="Wu L."/>
            <person name="Ma J."/>
        </authorList>
    </citation>
    <scope>NUCLEOTIDE SEQUENCE [LARGE SCALE GENOMIC DNA]</scope>
    <source>
        <strain evidence="2 3">JCM 1407</strain>
    </source>
</reference>
<keyword evidence="3" id="KW-1185">Reference proteome</keyword>
<accession>A0ABN1JBQ8</accession>
<dbReference type="InterPro" id="IPR037126">
    <property type="entry name" value="PdaC/RsiV-like_sf"/>
</dbReference>
<gene>
    <name evidence="2" type="ORF">GCM10008906_08670</name>
</gene>
<comment type="caution">
    <text evidence="2">The sequence shown here is derived from an EMBL/GenBank/DDBJ whole genome shotgun (WGS) entry which is preliminary data.</text>
</comment>
<dbReference type="EMBL" id="BAAACG010000006">
    <property type="protein sequence ID" value="GAA0735230.1"/>
    <property type="molecule type" value="Genomic_DNA"/>
</dbReference>
<dbReference type="Gene3D" id="3.90.640.20">
    <property type="entry name" value="Heat-shock cognate protein, ATPase"/>
    <property type="match status" value="1"/>
</dbReference>
<dbReference type="InterPro" id="IPR021729">
    <property type="entry name" value="DUF3298"/>
</dbReference>
<dbReference type="Proteomes" id="UP001501510">
    <property type="component" value="Unassembled WGS sequence"/>
</dbReference>
<feature type="domain" description="DUF3298" evidence="1">
    <location>
        <begin position="109"/>
        <end position="181"/>
    </location>
</feature>
<name>A0ABN1JBQ8_9CLOT</name>
<protein>
    <submittedName>
        <fullName evidence="2">DUF3298 and DUF4163 domain-containing protein</fullName>
    </submittedName>
</protein>
<evidence type="ECO:0000313" key="3">
    <source>
        <dbReference type="Proteomes" id="UP001501510"/>
    </source>
</evidence>
<dbReference type="Pfam" id="PF11738">
    <property type="entry name" value="DUF3298"/>
    <property type="match status" value="1"/>
</dbReference>
<sequence length="201" mass="23620">MEFPVKTNTFRTITPRINFYYPMVYCMNNLLLQRKINSQIYNFTKKFISDLNYEDIPTYIMGSYEIKNNQRGVLSFNLSGLGDFKGAHPINSIKSLNFDVDTGKVYEFKDLFKKDSDYINIISKIGKRELKKQKTVLYKDGYKGVKPDQDYFIADKNLMIYFQQYEIGPRQSGFPYFSVPVYEIEDIIDKDSILGKMIPFL</sequence>
<dbReference type="Gene3D" id="3.30.565.40">
    <property type="entry name" value="Fervidobacterium nodosum Rt17-B1 like"/>
    <property type="match status" value="1"/>
</dbReference>
<organism evidence="2 3">
    <name type="scientific">Clostridium oceanicum</name>
    <dbReference type="NCBI Taxonomy" id="1543"/>
    <lineage>
        <taxon>Bacteria</taxon>
        <taxon>Bacillati</taxon>
        <taxon>Bacillota</taxon>
        <taxon>Clostridia</taxon>
        <taxon>Eubacteriales</taxon>
        <taxon>Clostridiaceae</taxon>
        <taxon>Clostridium</taxon>
    </lineage>
</organism>